<accession>A0A6I3SNI4</accession>
<comment type="caution">
    <text evidence="1">The sequence shown here is derived from an EMBL/GenBank/DDBJ whole genome shotgun (WGS) entry which is preliminary data.</text>
</comment>
<name>A0A6I3SNI4_HELMO</name>
<dbReference type="GO" id="GO:0008233">
    <property type="term" value="F:peptidase activity"/>
    <property type="evidence" value="ECO:0007669"/>
    <property type="project" value="UniProtKB-KW"/>
</dbReference>
<evidence type="ECO:0000313" key="2">
    <source>
        <dbReference type="Proteomes" id="UP000430670"/>
    </source>
</evidence>
<dbReference type="NCBIfam" id="TIGR02841">
    <property type="entry name" value="spore_YyaC"/>
    <property type="match status" value="1"/>
</dbReference>
<dbReference type="OrthoDB" id="9815953at2"/>
<proteinExistence type="predicted"/>
<organism evidence="1 2">
    <name type="scientific">Heliobacterium mobile</name>
    <name type="common">Heliobacillus mobilis</name>
    <dbReference type="NCBI Taxonomy" id="28064"/>
    <lineage>
        <taxon>Bacteria</taxon>
        <taxon>Bacillati</taxon>
        <taxon>Bacillota</taxon>
        <taxon>Clostridia</taxon>
        <taxon>Eubacteriales</taxon>
        <taxon>Heliobacteriaceae</taxon>
        <taxon>Heliobacterium</taxon>
    </lineage>
</organism>
<dbReference type="SUPFAM" id="SSF53163">
    <property type="entry name" value="HybD-like"/>
    <property type="match status" value="1"/>
</dbReference>
<protein>
    <submittedName>
        <fullName evidence="1">Spore protease YyaC</fullName>
    </submittedName>
</protein>
<dbReference type="InterPro" id="IPR023430">
    <property type="entry name" value="Pept_HybD-like_dom_sf"/>
</dbReference>
<keyword evidence="2" id="KW-1185">Reference proteome</keyword>
<keyword evidence="1" id="KW-0378">Hydrolase</keyword>
<dbReference type="GO" id="GO:0006508">
    <property type="term" value="P:proteolysis"/>
    <property type="evidence" value="ECO:0007669"/>
    <property type="project" value="UniProtKB-KW"/>
</dbReference>
<sequence>MANKRDWQHLLAGEKHYFTGSDRRCAYEIGEALAELFLYLDPSLSRPRVIVCIGTDRSTGDCLGPLVGTQLKPLASAYYHIYGTLDDPIHATNLVERKKAIEEAHPDALVIAVDASLGRVDQVGQVTLSLGGLRPGAGVKKDLPVIGDLHVTGIVNVGGFMEFMVLQNTRLSAVVRLADQISRGILFGYYQAARRQPVTSLTYNASAPAADYLWLGPNWP</sequence>
<keyword evidence="1" id="KW-0645">Protease</keyword>
<dbReference type="AlphaFoldDB" id="A0A6I3SNI4"/>
<dbReference type="Pfam" id="PF06866">
    <property type="entry name" value="DUF1256"/>
    <property type="match status" value="1"/>
</dbReference>
<dbReference type="InterPro" id="IPR009665">
    <property type="entry name" value="YyaC"/>
</dbReference>
<dbReference type="Proteomes" id="UP000430670">
    <property type="component" value="Unassembled WGS sequence"/>
</dbReference>
<evidence type="ECO:0000313" key="1">
    <source>
        <dbReference type="EMBL" id="MTV50584.1"/>
    </source>
</evidence>
<dbReference type="EMBL" id="WNKU01000029">
    <property type="protein sequence ID" value="MTV50584.1"/>
    <property type="molecule type" value="Genomic_DNA"/>
</dbReference>
<dbReference type="RefSeq" id="WP_155477666.1">
    <property type="nucleotide sequence ID" value="NZ_WNKU01000029.1"/>
</dbReference>
<gene>
    <name evidence="1" type="primary">yyaC</name>
    <name evidence="1" type="ORF">GJ688_16720</name>
</gene>
<reference evidence="1 2" key="1">
    <citation type="submission" date="2019-11" db="EMBL/GenBank/DDBJ databases">
        <title>Whole-genome sequence of a the green, strictly anaerobic photosynthetic bacterium Heliobacillus mobilis DSM 6151.</title>
        <authorList>
            <person name="Kyndt J.A."/>
            <person name="Meyer T.E."/>
        </authorList>
    </citation>
    <scope>NUCLEOTIDE SEQUENCE [LARGE SCALE GENOMIC DNA]</scope>
    <source>
        <strain evidence="1 2">DSM 6151</strain>
    </source>
</reference>